<protein>
    <recommendedName>
        <fullName evidence="6">DUF3475 domain-containing protein</fullName>
    </recommendedName>
</protein>
<dbReference type="GO" id="GO:0045927">
    <property type="term" value="P:positive regulation of growth"/>
    <property type="evidence" value="ECO:0007669"/>
    <property type="project" value="InterPro"/>
</dbReference>
<feature type="domain" description="DUF668" evidence="2">
    <location>
        <begin position="312"/>
        <end position="397"/>
    </location>
</feature>
<dbReference type="PANTHER" id="PTHR31730">
    <property type="entry name" value="OS01G0873900 PROTEIN"/>
    <property type="match status" value="1"/>
</dbReference>
<organism evidence="4 5">
    <name type="scientific">Leersia perrieri</name>
    <dbReference type="NCBI Taxonomy" id="77586"/>
    <lineage>
        <taxon>Eukaryota</taxon>
        <taxon>Viridiplantae</taxon>
        <taxon>Streptophyta</taxon>
        <taxon>Embryophyta</taxon>
        <taxon>Tracheophyta</taxon>
        <taxon>Spermatophyta</taxon>
        <taxon>Magnoliopsida</taxon>
        <taxon>Liliopsida</taxon>
        <taxon>Poales</taxon>
        <taxon>Poaceae</taxon>
        <taxon>BOP clade</taxon>
        <taxon>Oryzoideae</taxon>
        <taxon>Oryzeae</taxon>
        <taxon>Oryzinae</taxon>
        <taxon>Leersia</taxon>
    </lineage>
</organism>
<evidence type="ECO:0008006" key="6">
    <source>
        <dbReference type="Google" id="ProtNLM"/>
    </source>
</evidence>
<reference evidence="4 5" key="1">
    <citation type="submission" date="2012-08" db="EMBL/GenBank/DDBJ databases">
        <title>Oryza genome evolution.</title>
        <authorList>
            <person name="Wing R.A."/>
        </authorList>
    </citation>
    <scope>NUCLEOTIDE SEQUENCE</scope>
</reference>
<keyword evidence="5" id="KW-1185">Reference proteome</keyword>
<feature type="region of interest" description="Disordered" evidence="1">
    <location>
        <begin position="43"/>
        <end position="78"/>
    </location>
</feature>
<dbReference type="InterPro" id="IPR021864">
    <property type="entry name" value="DUF3475"/>
</dbReference>
<sequence length="493" mass="54679">MVRFCSTAGLVCGHPSSEVASHGEQQPPATATALLSAAKSSTRKAGQEAALPDKGKGKASEMGTSVRRTSKKVAKSPKLKTPISSMKSYIAIKKGRKINILTFEVANIIAKGSNLMNFLSEDNIRKLKNVVLQNQGIKRLISDDQNQLLALVGDEIRQQFEVFAAGVVRLGNMCMGPKWHNLDKHFSGLESGLITQKYSHIKAASKMDHLMKLADQSVVLFHAMRRLQSSEQMYQEAVRKDMPVQVFQNTVEIEKQIMLDVKKKSLWPKKMERIVKKLVYIVHFLPSEINCVFYKEREADGSVNTTGSLQQTLGSADLQLHYAKIILAIKSLACVPSAVPICGVDSLFHALPDSIISGLLPRMRRHTSDDMRTEAEIFMDMSRKIELVVPMAEHTKRMAHHTGMIGDCLQTGDLSDQSKLLKIQTLYHADKMKIDELIKDMVMDLHLLIRATKRRIEISCARLANYLLESQEETGSADTGTGGSAIASIPIID</sequence>
<dbReference type="Gramene" id="LPERR11G04270.1">
    <property type="protein sequence ID" value="LPERR11G04270.1"/>
    <property type="gene ID" value="LPERR11G04270"/>
</dbReference>
<dbReference type="eggNOG" id="ENOG502QQVZ">
    <property type="taxonomic scope" value="Eukaryota"/>
</dbReference>
<dbReference type="InterPro" id="IPR007700">
    <property type="entry name" value="DUF668"/>
</dbReference>
<evidence type="ECO:0000313" key="5">
    <source>
        <dbReference type="Proteomes" id="UP000032180"/>
    </source>
</evidence>
<dbReference type="HOGENOM" id="CLU_038639_0_0_1"/>
<name>A0A0D9XPN7_9ORYZ</name>
<feature type="compositionally biased region" description="Basic residues" evidence="1">
    <location>
        <begin position="68"/>
        <end position="78"/>
    </location>
</feature>
<dbReference type="AlphaFoldDB" id="A0A0D9XPN7"/>
<feature type="domain" description="DUF3475" evidence="3">
    <location>
        <begin position="100"/>
        <end position="155"/>
    </location>
</feature>
<evidence type="ECO:0000313" key="4">
    <source>
        <dbReference type="EnsemblPlants" id="LPERR11G04270.1"/>
    </source>
</evidence>
<dbReference type="EnsemblPlants" id="LPERR11G04270.1">
    <property type="protein sequence ID" value="LPERR11G04270.1"/>
    <property type="gene ID" value="LPERR11G04270"/>
</dbReference>
<accession>A0A0D9XPN7</accession>
<evidence type="ECO:0000259" key="3">
    <source>
        <dbReference type="Pfam" id="PF11961"/>
    </source>
</evidence>
<dbReference type="Pfam" id="PF05003">
    <property type="entry name" value="DUF668"/>
    <property type="match status" value="1"/>
</dbReference>
<evidence type="ECO:0000259" key="2">
    <source>
        <dbReference type="Pfam" id="PF05003"/>
    </source>
</evidence>
<dbReference type="Pfam" id="PF11961">
    <property type="entry name" value="DUF3475"/>
    <property type="match status" value="1"/>
</dbReference>
<proteinExistence type="predicted"/>
<dbReference type="PANTHER" id="PTHR31730:SF31">
    <property type="entry name" value="DUF668 DOMAIN-CONTAINING PROTEIN"/>
    <property type="match status" value="1"/>
</dbReference>
<evidence type="ECO:0000256" key="1">
    <source>
        <dbReference type="SAM" id="MobiDB-lite"/>
    </source>
</evidence>
<reference evidence="5" key="2">
    <citation type="submission" date="2013-12" db="EMBL/GenBank/DDBJ databases">
        <authorList>
            <person name="Yu Y."/>
            <person name="Lee S."/>
            <person name="de Baynast K."/>
            <person name="Wissotski M."/>
            <person name="Liu L."/>
            <person name="Talag J."/>
            <person name="Goicoechea J."/>
            <person name="Angelova A."/>
            <person name="Jetty R."/>
            <person name="Kudrna D."/>
            <person name="Golser W."/>
            <person name="Rivera L."/>
            <person name="Zhang J."/>
            <person name="Wing R."/>
        </authorList>
    </citation>
    <scope>NUCLEOTIDE SEQUENCE</scope>
</reference>
<dbReference type="STRING" id="77586.A0A0D9XPN7"/>
<dbReference type="Proteomes" id="UP000032180">
    <property type="component" value="Chromosome 11"/>
</dbReference>
<reference evidence="4" key="3">
    <citation type="submission" date="2015-04" db="UniProtKB">
        <authorList>
            <consortium name="EnsemblPlants"/>
        </authorList>
    </citation>
    <scope>IDENTIFICATION</scope>
</reference>
<dbReference type="InterPro" id="IPR045021">
    <property type="entry name" value="PSI1/2/3"/>
</dbReference>